<sequence>MGLVDRPLTPSRSNLSNFYSTMYNEQLLTAGTGLLTYPRRKMNGTLPHQRMLPTFLATLLKDRSQCPKTGYDSTLLNLTEKFKN</sequence>
<keyword evidence="2" id="KW-1185">Reference proteome</keyword>
<evidence type="ECO:0000313" key="1">
    <source>
        <dbReference type="EMBL" id="KAK4357839.1"/>
    </source>
</evidence>
<protein>
    <submittedName>
        <fullName evidence="1">Uncharacterized protein</fullName>
    </submittedName>
</protein>
<proteinExistence type="predicted"/>
<reference evidence="1" key="1">
    <citation type="submission" date="2023-12" db="EMBL/GenBank/DDBJ databases">
        <title>Genome assembly of Anisodus tanguticus.</title>
        <authorList>
            <person name="Wang Y.-J."/>
        </authorList>
    </citation>
    <scope>NUCLEOTIDE SEQUENCE</scope>
    <source>
        <strain evidence="1">KB-2021</strain>
        <tissue evidence="1">Leaf</tissue>
    </source>
</reference>
<dbReference type="EMBL" id="JAVYJV010000012">
    <property type="protein sequence ID" value="KAK4357839.1"/>
    <property type="molecule type" value="Genomic_DNA"/>
</dbReference>
<evidence type="ECO:0000313" key="2">
    <source>
        <dbReference type="Proteomes" id="UP001291623"/>
    </source>
</evidence>
<name>A0AAE1RSL9_9SOLA</name>
<dbReference type="Proteomes" id="UP001291623">
    <property type="component" value="Unassembled WGS sequence"/>
</dbReference>
<organism evidence="1 2">
    <name type="scientific">Anisodus tanguticus</name>
    <dbReference type="NCBI Taxonomy" id="243964"/>
    <lineage>
        <taxon>Eukaryota</taxon>
        <taxon>Viridiplantae</taxon>
        <taxon>Streptophyta</taxon>
        <taxon>Embryophyta</taxon>
        <taxon>Tracheophyta</taxon>
        <taxon>Spermatophyta</taxon>
        <taxon>Magnoliopsida</taxon>
        <taxon>eudicotyledons</taxon>
        <taxon>Gunneridae</taxon>
        <taxon>Pentapetalae</taxon>
        <taxon>asterids</taxon>
        <taxon>lamiids</taxon>
        <taxon>Solanales</taxon>
        <taxon>Solanaceae</taxon>
        <taxon>Solanoideae</taxon>
        <taxon>Hyoscyameae</taxon>
        <taxon>Anisodus</taxon>
    </lineage>
</organism>
<comment type="caution">
    <text evidence="1">The sequence shown here is derived from an EMBL/GenBank/DDBJ whole genome shotgun (WGS) entry which is preliminary data.</text>
</comment>
<gene>
    <name evidence="1" type="ORF">RND71_023449</name>
</gene>
<accession>A0AAE1RSL9</accession>
<dbReference type="AlphaFoldDB" id="A0AAE1RSL9"/>